<dbReference type="VEuPathDB" id="FungiDB:PV07_09512"/>
<evidence type="ECO:0000256" key="3">
    <source>
        <dbReference type="SAM" id="SignalP"/>
    </source>
</evidence>
<gene>
    <name evidence="4" type="ORF">PV07_09512</name>
</gene>
<dbReference type="STRING" id="569365.A0A0D2C7E2"/>
<feature type="repeat" description="ANK" evidence="1">
    <location>
        <begin position="544"/>
        <end position="576"/>
    </location>
</feature>
<evidence type="ECO:0000256" key="1">
    <source>
        <dbReference type="PROSITE-ProRule" id="PRU00023"/>
    </source>
</evidence>
<dbReference type="EMBL" id="KN847044">
    <property type="protein sequence ID" value="KIW26415.1"/>
    <property type="molecule type" value="Genomic_DNA"/>
</dbReference>
<dbReference type="AlphaFoldDB" id="A0A0D2C7E2"/>
<dbReference type="RefSeq" id="XP_016246631.1">
    <property type="nucleotide sequence ID" value="XM_016396775.1"/>
</dbReference>
<protein>
    <submittedName>
        <fullName evidence="4">Uncharacterized protein</fullName>
    </submittedName>
</protein>
<feature type="region of interest" description="Disordered" evidence="2">
    <location>
        <begin position="855"/>
        <end position="876"/>
    </location>
</feature>
<dbReference type="OrthoDB" id="4160406at2759"/>
<dbReference type="PROSITE" id="PS50297">
    <property type="entry name" value="ANK_REP_REGION"/>
    <property type="match status" value="1"/>
</dbReference>
<accession>A0A0D2C7E2</accession>
<dbReference type="InterPro" id="IPR002110">
    <property type="entry name" value="Ankyrin_rpt"/>
</dbReference>
<organism evidence="4 5">
    <name type="scientific">Cladophialophora immunda</name>
    <dbReference type="NCBI Taxonomy" id="569365"/>
    <lineage>
        <taxon>Eukaryota</taxon>
        <taxon>Fungi</taxon>
        <taxon>Dikarya</taxon>
        <taxon>Ascomycota</taxon>
        <taxon>Pezizomycotina</taxon>
        <taxon>Eurotiomycetes</taxon>
        <taxon>Chaetothyriomycetidae</taxon>
        <taxon>Chaetothyriales</taxon>
        <taxon>Herpotrichiellaceae</taxon>
        <taxon>Cladophialophora</taxon>
    </lineage>
</organism>
<dbReference type="GeneID" id="27348706"/>
<feature type="signal peptide" evidence="3">
    <location>
        <begin position="1"/>
        <end position="22"/>
    </location>
</feature>
<keyword evidence="3" id="KW-0732">Signal</keyword>
<feature type="compositionally biased region" description="Acidic residues" evidence="2">
    <location>
        <begin position="857"/>
        <end position="875"/>
    </location>
</feature>
<evidence type="ECO:0000313" key="5">
    <source>
        <dbReference type="Proteomes" id="UP000054466"/>
    </source>
</evidence>
<dbReference type="Pfam" id="PF13606">
    <property type="entry name" value="Ank_3"/>
    <property type="match status" value="1"/>
</dbReference>
<dbReference type="HOGENOM" id="CLU_297903_0_0_1"/>
<feature type="chain" id="PRO_5002239598" evidence="3">
    <location>
        <begin position="23"/>
        <end position="892"/>
    </location>
</feature>
<dbReference type="Proteomes" id="UP000054466">
    <property type="component" value="Unassembled WGS sequence"/>
</dbReference>
<dbReference type="PROSITE" id="PS50088">
    <property type="entry name" value="ANK_REPEAT"/>
    <property type="match status" value="1"/>
</dbReference>
<name>A0A0D2C7E2_9EURO</name>
<keyword evidence="1" id="KW-0040">ANK repeat</keyword>
<reference evidence="4 5" key="1">
    <citation type="submission" date="2015-01" db="EMBL/GenBank/DDBJ databases">
        <title>The Genome Sequence of Cladophialophora immunda CBS83496.</title>
        <authorList>
            <consortium name="The Broad Institute Genomics Platform"/>
            <person name="Cuomo C."/>
            <person name="de Hoog S."/>
            <person name="Gorbushina A."/>
            <person name="Stielow B."/>
            <person name="Teixiera M."/>
            <person name="Abouelleil A."/>
            <person name="Chapman S.B."/>
            <person name="Priest M."/>
            <person name="Young S.K."/>
            <person name="Wortman J."/>
            <person name="Nusbaum C."/>
            <person name="Birren B."/>
        </authorList>
    </citation>
    <scope>NUCLEOTIDE SEQUENCE [LARGE SCALE GENOMIC DNA]</scope>
    <source>
        <strain evidence="4 5">CBS 83496</strain>
    </source>
</reference>
<keyword evidence="5" id="KW-1185">Reference proteome</keyword>
<dbReference type="InterPro" id="IPR036770">
    <property type="entry name" value="Ankyrin_rpt-contain_sf"/>
</dbReference>
<evidence type="ECO:0000256" key="2">
    <source>
        <dbReference type="SAM" id="MobiDB-lite"/>
    </source>
</evidence>
<proteinExistence type="predicted"/>
<dbReference type="SUPFAM" id="SSF48403">
    <property type="entry name" value="Ankyrin repeat"/>
    <property type="match status" value="1"/>
</dbReference>
<dbReference type="Gene3D" id="1.25.40.20">
    <property type="entry name" value="Ankyrin repeat-containing domain"/>
    <property type="match status" value="1"/>
</dbReference>
<evidence type="ECO:0000313" key="4">
    <source>
        <dbReference type="EMBL" id="KIW26415.1"/>
    </source>
</evidence>
<sequence length="892" mass="100454">MEAVGFAASLLTLASTLIQVSTVIRELRRNYGECPPALAKLASAVSELERLITYVKSLDETRLKDHGDLDRGLFKDSKEMVEKCEHDLSEIQQKLEQLGRPADKGFRSKLKKAVKRLNHDRDIDNWWNQVLYYNQLFSVLLTRISTNENRLNSNRRIGSLENAAMSQFAQVSSQLTDVQSSTALLPSMHMVLQSQKTTVDLIARNQEGEGQRIRGIQQILSQHVGDSAQYRRTALAAFSEIHSKFDDLRGNAAQTLRMSQQDQSILSEICVGIKELQLNVDALNRKVSRRENIELNITAQESSSSLLQKNDAFAASFLRLLQLTKQSVTKISSARLKATVKDLMHILDYMKTLVEIGVSLPGLKRDGWGLDDFEDVRSIFQLTQRLRIADSGADGHFPQRYEDDLVISPSNTTFPTPISSSNRGLVKTKFISLETSIGRLDLLLRLSESYAADCEASGNVSELRFLAKVSLLPGMSLAQKNMITFQCEQLHYLEGRLFKPTALSFKAIRESDSQVFRTAQYGTPQEMARLFEYREASITDCDEYGRSLLGYALRQANRDMVKYLIACGADIDSFEALHVPREESGELIYASVAMQGINLALNHSSSQDLLYSDNMKVISQAGADLCGFYDDQDRFPVLGMLLIFSSLQTFRVIIDNGEPFVTGTMHPWTPIQMLILASFDKWNFQIASKIAFLISRGADPCYRSKEGDTYLHQIFNSVRDRGPGGVYESLVTKNHDGELKDLLMLLITAGADVFAVNAFGKSVSKMALKTGHSVEWKEALEECGYDVSNVLNPGSKDDDISQQEQRRSLLTFAEYLEVRKSRLLNLEIGEHDSPASVYKKYYRMAVPEELRIHEIESSDSEMEEDEDDFDDETDINSDAQSFYSVEMIKEMD</sequence>